<keyword evidence="2" id="KW-1185">Reference proteome</keyword>
<sequence length="127" mass="14993">MAEGKPPEGRFPPEVLLRDNDPSNGYYTIVLTIPDLKVKTSWKRLKKVNEIENGEHRIDISQGKVLLFIKIQNRDKTMEYKYEKKLPEDINTLKSDIKIRKEEVRLILCKKENISWGQYSDHFMSRS</sequence>
<comment type="caution">
    <text evidence="1">The sequence shown here is derived from an EMBL/GenBank/DDBJ whole genome shotgun (WGS) entry which is preliminary data.</text>
</comment>
<accession>A0AAD9J115</accession>
<gene>
    <name evidence="1" type="ORF">LSH36_785g02004</name>
</gene>
<evidence type="ECO:0000313" key="2">
    <source>
        <dbReference type="Proteomes" id="UP001208570"/>
    </source>
</evidence>
<reference evidence="1" key="1">
    <citation type="journal article" date="2023" name="Mol. Biol. Evol.">
        <title>Third-Generation Sequencing Reveals the Adaptive Role of the Epigenome in Three Deep-Sea Polychaetes.</title>
        <authorList>
            <person name="Perez M."/>
            <person name="Aroh O."/>
            <person name="Sun Y."/>
            <person name="Lan Y."/>
            <person name="Juniper S.K."/>
            <person name="Young C.R."/>
            <person name="Angers B."/>
            <person name="Qian P.Y."/>
        </authorList>
    </citation>
    <scope>NUCLEOTIDE SEQUENCE</scope>
    <source>
        <strain evidence="1">P08H-3</strain>
    </source>
</reference>
<name>A0AAD9J115_9ANNE</name>
<dbReference type="AlphaFoldDB" id="A0AAD9J115"/>
<protein>
    <recommendedName>
        <fullName evidence="3">CS domain-containing protein</fullName>
    </recommendedName>
</protein>
<dbReference type="SUPFAM" id="SSF49764">
    <property type="entry name" value="HSP20-like chaperones"/>
    <property type="match status" value="1"/>
</dbReference>
<evidence type="ECO:0000313" key="1">
    <source>
        <dbReference type="EMBL" id="KAK2144107.1"/>
    </source>
</evidence>
<dbReference type="InterPro" id="IPR008978">
    <property type="entry name" value="HSP20-like_chaperone"/>
</dbReference>
<evidence type="ECO:0008006" key="3">
    <source>
        <dbReference type="Google" id="ProtNLM"/>
    </source>
</evidence>
<dbReference type="Proteomes" id="UP001208570">
    <property type="component" value="Unassembled WGS sequence"/>
</dbReference>
<proteinExistence type="predicted"/>
<organism evidence="1 2">
    <name type="scientific">Paralvinella palmiformis</name>
    <dbReference type="NCBI Taxonomy" id="53620"/>
    <lineage>
        <taxon>Eukaryota</taxon>
        <taxon>Metazoa</taxon>
        <taxon>Spiralia</taxon>
        <taxon>Lophotrochozoa</taxon>
        <taxon>Annelida</taxon>
        <taxon>Polychaeta</taxon>
        <taxon>Sedentaria</taxon>
        <taxon>Canalipalpata</taxon>
        <taxon>Terebellida</taxon>
        <taxon>Terebelliformia</taxon>
        <taxon>Alvinellidae</taxon>
        <taxon>Paralvinella</taxon>
    </lineage>
</organism>
<dbReference type="Gene3D" id="2.60.40.790">
    <property type="match status" value="1"/>
</dbReference>
<dbReference type="EMBL" id="JAODUP010000785">
    <property type="protein sequence ID" value="KAK2144107.1"/>
    <property type="molecule type" value="Genomic_DNA"/>
</dbReference>